<protein>
    <submittedName>
        <fullName evidence="2">Uncharacterized protein</fullName>
    </submittedName>
</protein>
<feature type="compositionally biased region" description="Polar residues" evidence="1">
    <location>
        <begin position="187"/>
        <end position="201"/>
    </location>
</feature>
<dbReference type="Proteomes" id="UP000828390">
    <property type="component" value="Unassembled WGS sequence"/>
</dbReference>
<feature type="region of interest" description="Disordered" evidence="1">
    <location>
        <begin position="165"/>
        <end position="309"/>
    </location>
</feature>
<evidence type="ECO:0000313" key="3">
    <source>
        <dbReference type="Proteomes" id="UP000828390"/>
    </source>
</evidence>
<keyword evidence="3" id="KW-1185">Reference proteome</keyword>
<feature type="compositionally biased region" description="Basic residues" evidence="1">
    <location>
        <begin position="214"/>
        <end position="227"/>
    </location>
</feature>
<feature type="compositionally biased region" description="Basic residues" evidence="1">
    <location>
        <begin position="393"/>
        <end position="402"/>
    </location>
</feature>
<feature type="compositionally biased region" description="Polar residues" evidence="1">
    <location>
        <begin position="268"/>
        <end position="278"/>
    </location>
</feature>
<reference evidence="2" key="2">
    <citation type="submission" date="2020-11" db="EMBL/GenBank/DDBJ databases">
        <authorList>
            <person name="McCartney M.A."/>
            <person name="Auch B."/>
            <person name="Kono T."/>
            <person name="Mallez S."/>
            <person name="Becker A."/>
            <person name="Gohl D.M."/>
            <person name="Silverstein K.A.T."/>
            <person name="Koren S."/>
            <person name="Bechman K.B."/>
            <person name="Herman A."/>
            <person name="Abrahante J.E."/>
            <person name="Garbe J."/>
        </authorList>
    </citation>
    <scope>NUCLEOTIDE SEQUENCE</scope>
    <source>
        <strain evidence="2">Duluth1</strain>
        <tissue evidence="2">Whole animal</tissue>
    </source>
</reference>
<proteinExistence type="predicted"/>
<feature type="region of interest" description="Disordered" evidence="1">
    <location>
        <begin position="90"/>
        <end position="110"/>
    </location>
</feature>
<evidence type="ECO:0000256" key="1">
    <source>
        <dbReference type="SAM" id="MobiDB-lite"/>
    </source>
</evidence>
<feature type="compositionally biased region" description="Acidic residues" evidence="1">
    <location>
        <begin position="356"/>
        <end position="365"/>
    </location>
</feature>
<reference evidence="2" key="1">
    <citation type="journal article" date="2019" name="bioRxiv">
        <title>The Genome of the Zebra Mussel, Dreissena polymorpha: A Resource for Invasive Species Research.</title>
        <authorList>
            <person name="McCartney M.A."/>
            <person name="Auch B."/>
            <person name="Kono T."/>
            <person name="Mallez S."/>
            <person name="Zhang Y."/>
            <person name="Obille A."/>
            <person name="Becker A."/>
            <person name="Abrahante J.E."/>
            <person name="Garbe J."/>
            <person name="Badalamenti J.P."/>
            <person name="Herman A."/>
            <person name="Mangelson H."/>
            <person name="Liachko I."/>
            <person name="Sullivan S."/>
            <person name="Sone E.D."/>
            <person name="Koren S."/>
            <person name="Silverstein K.A.T."/>
            <person name="Beckman K.B."/>
            <person name="Gohl D.M."/>
        </authorList>
    </citation>
    <scope>NUCLEOTIDE SEQUENCE</scope>
    <source>
        <strain evidence="2">Duluth1</strain>
        <tissue evidence="2">Whole animal</tissue>
    </source>
</reference>
<name>A0A9D4CSE4_DREPO</name>
<feature type="compositionally biased region" description="Low complexity" evidence="1">
    <location>
        <begin position="403"/>
        <end position="413"/>
    </location>
</feature>
<evidence type="ECO:0000313" key="2">
    <source>
        <dbReference type="EMBL" id="KAH3729473.1"/>
    </source>
</evidence>
<feature type="compositionally biased region" description="Basic and acidic residues" evidence="1">
    <location>
        <begin position="228"/>
        <end position="249"/>
    </location>
</feature>
<gene>
    <name evidence="2" type="ORF">DPMN_055444</name>
</gene>
<feature type="region of interest" description="Disordered" evidence="1">
    <location>
        <begin position="323"/>
        <end position="437"/>
    </location>
</feature>
<feature type="compositionally biased region" description="Basic and acidic residues" evidence="1">
    <location>
        <begin position="325"/>
        <end position="336"/>
    </location>
</feature>
<organism evidence="2 3">
    <name type="scientific">Dreissena polymorpha</name>
    <name type="common">Zebra mussel</name>
    <name type="synonym">Mytilus polymorpha</name>
    <dbReference type="NCBI Taxonomy" id="45954"/>
    <lineage>
        <taxon>Eukaryota</taxon>
        <taxon>Metazoa</taxon>
        <taxon>Spiralia</taxon>
        <taxon>Lophotrochozoa</taxon>
        <taxon>Mollusca</taxon>
        <taxon>Bivalvia</taxon>
        <taxon>Autobranchia</taxon>
        <taxon>Heteroconchia</taxon>
        <taxon>Euheterodonta</taxon>
        <taxon>Imparidentia</taxon>
        <taxon>Neoheterodontei</taxon>
        <taxon>Myida</taxon>
        <taxon>Dreissenoidea</taxon>
        <taxon>Dreissenidae</taxon>
        <taxon>Dreissena</taxon>
    </lineage>
</organism>
<dbReference type="OrthoDB" id="6127762at2759"/>
<dbReference type="AlphaFoldDB" id="A0A9D4CSE4"/>
<feature type="compositionally biased region" description="Polar residues" evidence="1">
    <location>
        <begin position="424"/>
        <end position="437"/>
    </location>
</feature>
<dbReference type="EMBL" id="JAIWYP010000012">
    <property type="protein sequence ID" value="KAH3729473.1"/>
    <property type="molecule type" value="Genomic_DNA"/>
</dbReference>
<feature type="compositionally biased region" description="Basic and acidic residues" evidence="1">
    <location>
        <begin position="90"/>
        <end position="103"/>
    </location>
</feature>
<comment type="caution">
    <text evidence="2">The sequence shown here is derived from an EMBL/GenBank/DDBJ whole genome shotgun (WGS) entry which is preliminary data.</text>
</comment>
<accession>A0A9D4CSE4</accession>
<sequence>MFKFSKKKSSGSDVVVADMNGKEATDVIESTCVKENGDSSNLTTCSSLNNSPDLEHDVKRLNSLDSGIVVEKGCDNPVANVEYAIPQKKEIKQHDENSDRETVNGKIEANESDDDLGKVIGQRLAEPIYINGDKDDEDFVYINERAVDVGNLSKSECSIVEAVENGPDGINYSSIGNDQAAKEDSKSNASSDSGTGMNSKIQYVDKPENPTGAKLKKKSWSFQFGRKKSTDREKTTANKDHDEVDGSPKEHKKQKWRFGKFSLKKSSEITASTPNLNKPSLPDETIAEEEEEKKEEPVGIRQKKRKSSAFQMIKARISRTFSDAGARERLDRRSHSLADLSTSDDTANKRRSIVESEPDLPDSEAFDGVSLSDMSNDEDVATPNEDKQASPKPAKRRKKATKTAKAAKTAKTTLEPNEQDKTKQTSSNGTSSNIMISSVENTNAANIELELEEKIKNPIVEIKTNTIPKIKIVTEQSDGTYKELAEDDEYVKIAETALLTTSVKPIIADTKTVEPVCDDYSNVCKRPNEHNSMCEQISTESKAFDYVQQILTNAIDILKAENLTEPRSEIVGEDAVNEPEIKPETKASVKADLLLHTVLSKEQPNSDSSEDKINDIHVELVSSANSEQGVFTDEATVVKQSTCEELNKGISSNGSNAEEVQLSLKENGALFERVVCRKERSISIDEEPDTKERAMSFEEEAKYVSELNVTLNSTPSTPTTDMAMRLEVNVGKDINIPAGKKIVLMKEMAVQVPDDSVPLDLEKDLGFTDHVACTVSVGVQAGSS</sequence>